<evidence type="ECO:0000313" key="3">
    <source>
        <dbReference type="EnsemblMetazoa" id="XP_028134532.1"/>
    </source>
</evidence>
<reference evidence="3" key="2">
    <citation type="submission" date="2025-05" db="UniProtKB">
        <authorList>
            <consortium name="EnsemblMetazoa"/>
        </authorList>
    </citation>
    <scope>IDENTIFICATION</scope>
</reference>
<accession>A0A6P7FHU9</accession>
<evidence type="ECO:0000313" key="5">
    <source>
        <dbReference type="RefSeq" id="XP_028134532.1"/>
    </source>
</evidence>
<dbReference type="KEGG" id="dvv:114329576"/>
<dbReference type="GeneID" id="114329576"/>
<feature type="chain" id="PRO_5027977422" evidence="2">
    <location>
        <begin position="26"/>
        <end position="137"/>
    </location>
</feature>
<reference evidence="5" key="1">
    <citation type="submission" date="2025-04" db="UniProtKB">
        <authorList>
            <consortium name="RefSeq"/>
        </authorList>
    </citation>
    <scope>IDENTIFICATION</scope>
    <source>
        <tissue evidence="5">Whole insect</tissue>
    </source>
</reference>
<evidence type="ECO:0000256" key="2">
    <source>
        <dbReference type="SAM" id="SignalP"/>
    </source>
</evidence>
<dbReference type="InParanoid" id="A0A6P7FHU9"/>
<name>A0A6P7FHU9_DIAVI</name>
<dbReference type="AlphaFoldDB" id="A0A6P7FHU9"/>
<evidence type="ECO:0000313" key="4">
    <source>
        <dbReference type="Proteomes" id="UP001652700"/>
    </source>
</evidence>
<feature type="region of interest" description="Disordered" evidence="1">
    <location>
        <begin position="90"/>
        <end position="137"/>
    </location>
</feature>
<organism evidence="5">
    <name type="scientific">Diabrotica virgifera virgifera</name>
    <name type="common">western corn rootworm</name>
    <dbReference type="NCBI Taxonomy" id="50390"/>
    <lineage>
        <taxon>Eukaryota</taxon>
        <taxon>Metazoa</taxon>
        <taxon>Ecdysozoa</taxon>
        <taxon>Arthropoda</taxon>
        <taxon>Hexapoda</taxon>
        <taxon>Insecta</taxon>
        <taxon>Pterygota</taxon>
        <taxon>Neoptera</taxon>
        <taxon>Endopterygota</taxon>
        <taxon>Coleoptera</taxon>
        <taxon>Polyphaga</taxon>
        <taxon>Cucujiformia</taxon>
        <taxon>Chrysomeloidea</taxon>
        <taxon>Chrysomelidae</taxon>
        <taxon>Galerucinae</taxon>
        <taxon>Diabroticina</taxon>
        <taxon>Diabroticites</taxon>
        <taxon>Diabrotica</taxon>
    </lineage>
</organism>
<evidence type="ECO:0000256" key="1">
    <source>
        <dbReference type="SAM" id="MobiDB-lite"/>
    </source>
</evidence>
<dbReference type="EnsemblMetazoa" id="XM_028278731.2">
    <property type="protein sequence ID" value="XP_028134532.1"/>
    <property type="gene ID" value="LOC114329576"/>
</dbReference>
<keyword evidence="2" id="KW-0732">Signal</keyword>
<feature type="signal peptide" evidence="2">
    <location>
        <begin position="1"/>
        <end position="25"/>
    </location>
</feature>
<gene>
    <name evidence="5" type="primary">LOC114329576</name>
</gene>
<feature type="compositionally biased region" description="Low complexity" evidence="1">
    <location>
        <begin position="90"/>
        <end position="119"/>
    </location>
</feature>
<proteinExistence type="predicted"/>
<dbReference type="RefSeq" id="XP_028134532.1">
    <property type="nucleotide sequence ID" value="XM_028278731.1"/>
</dbReference>
<sequence length="137" mass="13794">MANGTMLLVGFFVVASRLLMIGVAGAPAPFFWYGDQYYDDSSSSEEDDNVKYVYVYVNVTSPGSNLCQGCSPTSMPVNIPLMVQVTPTVTPAGGNANGATPAGGNANGVPPAGGNANGVTPGNAGDTPAPPMDSSMG</sequence>
<dbReference type="OrthoDB" id="6777335at2759"/>
<dbReference type="Proteomes" id="UP001652700">
    <property type="component" value="Unplaced"/>
</dbReference>
<keyword evidence="4" id="KW-1185">Reference proteome</keyword>
<protein>
    <submittedName>
        <fullName evidence="5">Uncharacterized protein LOC114329576</fullName>
    </submittedName>
</protein>